<feature type="domain" description="GPI ethanolamine phosphate transferase 2 C-terminal" evidence="14">
    <location>
        <begin position="439"/>
        <end position="854"/>
    </location>
</feature>
<comment type="pathway">
    <text evidence="2 13">Glycolipid biosynthesis; glycosylphosphatidylinositol-anchor biosynthesis.</text>
</comment>
<sequence length="857" mass="96465">MPISSSLILKIYFSAANFFILVSLFVFSGGFFPYKPFLSGLSKHEYFHYDQFGSPPAAPFEKIIFMVVDALRSDFVYGNNSGFNFTQSLIASGAAVPFTAHARSPTITMPRIKALSTGSIPSFLDAILNFAESDTTSSLVSQDSWLLQMKAKGTGKMIMFGDDTWLKLFPGIFDRVDGTNSFFVSDFLEVDTNVSRHIPHELENPDWNTMVLHYLGLDHIGHKAGPRSPHMIFKQIEMDAIVKQIYQAILSKEHLESTVLVLLGDHGMNEAGNHGGSSPGESSPALVFISPKFKNFSSRLEVPSPHKEDFRYYSHVEQSDIAPTLGILLGFPIPRNNLGIIIPQFMPFWPTGNDKIQIYLENVEQILHLVRVTYPSYFDDGPSRECESLTNLIDKLICECAILVQSVPENSNDEKNVQIWLEAAITWLKQAQSIMSNVASNYDMSLLRFGLALSLLALVLSIAAASDAILKGFKSCAPLLTVIFLHGIMMFGSSYIEEEHQFWYWVTSAWLGILCIKFSRKDGRGKYVILLILLAVRIAVRWNQTGQKFAGQPDIVKAFLFKHLTTLWLLVIIAYTWSLQRICAKMHPRFPLVASIPITSVLLLAALSFKIKSTNEDSPELVTFLRPIANISFGFSLVSRARFLYLLLAILFWGNIFARYIYNDTSRQITPIIHNLLVLLLFTQARIENIPLLLIFEIMFVILSHIDLNIIEVTTTCLLLQHMSFYTLGGSNAISSIDLSNAYNGINNFNVFAVGILTFISNWTGPIFWTSAANTMLIRLHRRGQKNVFTKHVALLTLFLSNSLFFIMAACIALRSHLFIWTVFSPRFLYSLAWSLGQHTCVNLGLGYFLFRVEKNT</sequence>
<dbReference type="PANTHER" id="PTHR23072">
    <property type="entry name" value="PHOSPHATIDYLINOSITOL GLYCAN-RELATED"/>
    <property type="match status" value="1"/>
</dbReference>
<protein>
    <recommendedName>
        <fullName evidence="4 13">GPI ethanolamine phosphate transferase 2</fullName>
    </recommendedName>
</protein>
<keyword evidence="5 13" id="KW-0337">GPI-anchor biosynthesis</keyword>
<organism evidence="15 16">
    <name type="scientific">Golovinomyces cichoracearum</name>
    <dbReference type="NCBI Taxonomy" id="62708"/>
    <lineage>
        <taxon>Eukaryota</taxon>
        <taxon>Fungi</taxon>
        <taxon>Dikarya</taxon>
        <taxon>Ascomycota</taxon>
        <taxon>Pezizomycotina</taxon>
        <taxon>Leotiomycetes</taxon>
        <taxon>Erysiphales</taxon>
        <taxon>Erysiphaceae</taxon>
        <taxon>Golovinomyces</taxon>
    </lineage>
</organism>
<feature type="transmembrane region" description="Helical" evidence="13">
    <location>
        <begin position="590"/>
        <end position="609"/>
    </location>
</feature>
<dbReference type="AlphaFoldDB" id="A0A420J6G2"/>
<accession>A0A420J6G2</accession>
<dbReference type="InterPro" id="IPR039527">
    <property type="entry name" value="PIGG/GPI7"/>
</dbReference>
<feature type="transmembrane region" description="Helical" evidence="13">
    <location>
        <begin position="502"/>
        <end position="520"/>
    </location>
</feature>
<evidence type="ECO:0000256" key="4">
    <source>
        <dbReference type="ARBA" id="ARBA00020830"/>
    </source>
</evidence>
<evidence type="ECO:0000256" key="13">
    <source>
        <dbReference type="RuleBase" id="RU367106"/>
    </source>
</evidence>
<evidence type="ECO:0000259" key="14">
    <source>
        <dbReference type="Pfam" id="PF19316"/>
    </source>
</evidence>
<feature type="transmembrane region" description="Helical" evidence="13">
    <location>
        <begin position="749"/>
        <end position="772"/>
    </location>
</feature>
<evidence type="ECO:0000256" key="7">
    <source>
        <dbReference type="ARBA" id="ARBA00022692"/>
    </source>
</evidence>
<keyword evidence="8 13" id="KW-0256">Endoplasmic reticulum</keyword>
<evidence type="ECO:0000313" key="16">
    <source>
        <dbReference type="Proteomes" id="UP000285405"/>
    </source>
</evidence>
<dbReference type="PANTHER" id="PTHR23072:SF0">
    <property type="entry name" value="GPI ETHANOLAMINE PHOSPHATE TRANSFERASE 2"/>
    <property type="match status" value="1"/>
</dbReference>
<dbReference type="FunFam" id="3.40.720.10:FF:000045">
    <property type="entry name" value="GPI ethanolamine phosphate transferase 2"/>
    <property type="match status" value="1"/>
</dbReference>
<dbReference type="GO" id="GO:0051267">
    <property type="term" value="F:CP2 mannose-ethanolamine phosphotransferase activity"/>
    <property type="evidence" value="ECO:0007669"/>
    <property type="project" value="TreeGrafter"/>
</dbReference>
<feature type="transmembrane region" description="Helical" evidence="13">
    <location>
        <begin position="446"/>
        <end position="465"/>
    </location>
</feature>
<dbReference type="Gene3D" id="3.40.720.10">
    <property type="entry name" value="Alkaline Phosphatase, subunit A"/>
    <property type="match status" value="1"/>
</dbReference>
<evidence type="ECO:0000256" key="11">
    <source>
        <dbReference type="ARBA" id="ARBA00023180"/>
    </source>
</evidence>
<dbReference type="InterPro" id="IPR002591">
    <property type="entry name" value="Phosphodiest/P_Trfase"/>
</dbReference>
<comment type="function">
    <text evidence="12 13">Ethanolamine phosphate transferase involved in glycosylphosphatidylinositol-anchor biosynthesis. Transfers ethanolamine phosphate to the GPI second mannose.</text>
</comment>
<name>A0A420J6G2_9PEZI</name>
<evidence type="ECO:0000256" key="2">
    <source>
        <dbReference type="ARBA" id="ARBA00004687"/>
    </source>
</evidence>
<comment type="subcellular location">
    <subcellularLocation>
        <location evidence="1 13">Endoplasmic reticulum membrane</location>
        <topology evidence="1 13">Multi-pass membrane protein</topology>
    </subcellularLocation>
</comment>
<evidence type="ECO:0000256" key="12">
    <source>
        <dbReference type="ARBA" id="ARBA00056729"/>
    </source>
</evidence>
<feature type="transmembrane region" description="Helical" evidence="13">
    <location>
        <begin position="793"/>
        <end position="816"/>
    </location>
</feature>
<evidence type="ECO:0000256" key="3">
    <source>
        <dbReference type="ARBA" id="ARBA00005315"/>
    </source>
</evidence>
<keyword evidence="7 13" id="KW-0812">Transmembrane</keyword>
<dbReference type="OrthoDB" id="3596443at2759"/>
<evidence type="ECO:0000256" key="1">
    <source>
        <dbReference type="ARBA" id="ARBA00004477"/>
    </source>
</evidence>
<evidence type="ECO:0000256" key="6">
    <source>
        <dbReference type="ARBA" id="ARBA00022679"/>
    </source>
</evidence>
<evidence type="ECO:0000256" key="5">
    <source>
        <dbReference type="ARBA" id="ARBA00022502"/>
    </source>
</evidence>
<proteinExistence type="inferred from homology"/>
<dbReference type="InterPro" id="IPR017850">
    <property type="entry name" value="Alkaline_phosphatase_core_sf"/>
</dbReference>
<feature type="transmembrane region" description="Helical" evidence="13">
    <location>
        <begin position="477"/>
        <end position="496"/>
    </location>
</feature>
<dbReference type="GO" id="GO:0006506">
    <property type="term" value="P:GPI anchor biosynthetic process"/>
    <property type="evidence" value="ECO:0007669"/>
    <property type="project" value="UniProtKB-UniPathway"/>
</dbReference>
<gene>
    <name evidence="15" type="ORF">GcC1_015004</name>
</gene>
<comment type="similarity">
    <text evidence="3 13">Belongs to the PIGG/PIGN/PIGO family. PIGG subfamily.</text>
</comment>
<dbReference type="Proteomes" id="UP000285405">
    <property type="component" value="Unassembled WGS sequence"/>
</dbReference>
<keyword evidence="9 13" id="KW-1133">Transmembrane helix</keyword>
<reference evidence="15 16" key="1">
    <citation type="journal article" date="2018" name="BMC Genomics">
        <title>Comparative genome analyses reveal sequence features reflecting distinct modes of host-adaptation between dicot and monocot powdery mildew.</title>
        <authorList>
            <person name="Wu Y."/>
            <person name="Ma X."/>
            <person name="Pan Z."/>
            <person name="Kale S.D."/>
            <person name="Song Y."/>
            <person name="King H."/>
            <person name="Zhang Q."/>
            <person name="Presley C."/>
            <person name="Deng X."/>
            <person name="Wei C.I."/>
            <person name="Xiao S."/>
        </authorList>
    </citation>
    <scope>NUCLEOTIDE SEQUENCE [LARGE SCALE GENOMIC DNA]</scope>
    <source>
        <strain evidence="15">UCSC1</strain>
    </source>
</reference>
<dbReference type="EMBL" id="MCBR01001563">
    <property type="protein sequence ID" value="RKF82383.1"/>
    <property type="molecule type" value="Genomic_DNA"/>
</dbReference>
<evidence type="ECO:0000256" key="9">
    <source>
        <dbReference type="ARBA" id="ARBA00022989"/>
    </source>
</evidence>
<feature type="transmembrane region" description="Helical" evidence="13">
    <location>
        <begin position="643"/>
        <end position="662"/>
    </location>
</feature>
<dbReference type="SUPFAM" id="SSF53649">
    <property type="entry name" value="Alkaline phosphatase-like"/>
    <property type="match status" value="1"/>
</dbReference>
<keyword evidence="6 13" id="KW-0808">Transferase</keyword>
<comment type="caution">
    <text evidence="15">The sequence shown here is derived from an EMBL/GenBank/DDBJ whole genome shotgun (WGS) entry which is preliminary data.</text>
</comment>
<evidence type="ECO:0000256" key="10">
    <source>
        <dbReference type="ARBA" id="ARBA00023136"/>
    </source>
</evidence>
<dbReference type="CDD" id="cd16024">
    <property type="entry name" value="GPI_EPT_2"/>
    <property type="match status" value="1"/>
</dbReference>
<keyword evidence="11" id="KW-0325">Glycoprotein</keyword>
<feature type="transmembrane region" description="Helical" evidence="13">
    <location>
        <begin position="555"/>
        <end position="578"/>
    </location>
</feature>
<evidence type="ECO:0000313" key="15">
    <source>
        <dbReference type="EMBL" id="RKF82383.1"/>
    </source>
</evidence>
<evidence type="ECO:0000256" key="8">
    <source>
        <dbReference type="ARBA" id="ARBA00022824"/>
    </source>
</evidence>
<feature type="transmembrane region" description="Helical" evidence="13">
    <location>
        <begin position="12"/>
        <end position="34"/>
    </location>
</feature>
<dbReference type="InterPro" id="IPR037674">
    <property type="entry name" value="PIG-G_N"/>
</dbReference>
<dbReference type="InterPro" id="IPR045687">
    <property type="entry name" value="PIGG/GPI7_C"/>
</dbReference>
<dbReference type="Pfam" id="PF01663">
    <property type="entry name" value="Phosphodiest"/>
    <property type="match status" value="1"/>
</dbReference>
<keyword evidence="10 13" id="KW-0472">Membrane</keyword>
<dbReference type="UniPathway" id="UPA00196"/>
<dbReference type="GO" id="GO:0005789">
    <property type="term" value="C:endoplasmic reticulum membrane"/>
    <property type="evidence" value="ECO:0007669"/>
    <property type="project" value="UniProtKB-SubCell"/>
</dbReference>
<dbReference type="Pfam" id="PF19316">
    <property type="entry name" value="PIGO_PIGG"/>
    <property type="match status" value="1"/>
</dbReference>
<feature type="transmembrane region" description="Helical" evidence="13">
    <location>
        <begin position="527"/>
        <end position="543"/>
    </location>
</feature>
<feature type="transmembrane region" description="Helical" evidence="13">
    <location>
        <begin position="828"/>
        <end position="851"/>
    </location>
</feature>